<geneLocation type="plasmid" evidence="3">
    <name>unnamed4</name>
</geneLocation>
<dbReference type="Pfam" id="PF03432">
    <property type="entry name" value="Relaxase"/>
    <property type="match status" value="1"/>
</dbReference>
<protein>
    <recommendedName>
        <fullName evidence="2">MobA/VirD2-like nuclease domain-containing protein</fullName>
    </recommendedName>
</protein>
<evidence type="ECO:0000256" key="1">
    <source>
        <dbReference type="SAM" id="MobiDB-lite"/>
    </source>
</evidence>
<feature type="region of interest" description="Disordered" evidence="1">
    <location>
        <begin position="595"/>
        <end position="676"/>
    </location>
</feature>
<reference evidence="3" key="1">
    <citation type="submission" date="2024-06" db="EMBL/GenBank/DDBJ databases">
        <authorList>
            <person name="Li T."/>
            <person name="Gao R."/>
        </authorList>
    </citation>
    <scope>NUCLEOTIDE SEQUENCE</scope>
    <source>
        <strain evidence="3">ZPR3</strain>
        <plasmid evidence="3">unnamed4</plasmid>
    </source>
</reference>
<evidence type="ECO:0000313" key="3">
    <source>
        <dbReference type="EMBL" id="XBT98018.1"/>
    </source>
</evidence>
<proteinExistence type="predicted"/>
<dbReference type="RefSeq" id="WP_349963277.1">
    <property type="nucleotide sequence ID" value="NZ_CP157964.1"/>
</dbReference>
<dbReference type="AlphaFoldDB" id="A0AAU7S6G4"/>
<evidence type="ECO:0000259" key="2">
    <source>
        <dbReference type="Pfam" id="PF03432"/>
    </source>
</evidence>
<gene>
    <name evidence="3" type="ORF">ABM479_34655</name>
</gene>
<dbReference type="InterPro" id="IPR005094">
    <property type="entry name" value="Endonuclease_MobA/VirD2"/>
</dbReference>
<feature type="compositionally biased region" description="Polar residues" evidence="1">
    <location>
        <begin position="615"/>
        <end position="624"/>
    </location>
</feature>
<name>A0AAU7S6G4_9HYPH</name>
<feature type="region of interest" description="Disordered" evidence="1">
    <location>
        <begin position="1"/>
        <end position="54"/>
    </location>
</feature>
<feature type="domain" description="MobA/VirD2-like nuclease" evidence="2">
    <location>
        <begin position="280"/>
        <end position="398"/>
    </location>
</feature>
<sequence length="676" mass="75215">MNDLSRSRSKSRPEGRRLPSYFELIEDERRRRGGGAGGGGAKKPAPNTKAGILSGAPNAGAGTAFSRASGNNAVVVKVLSYGAGATSARNVLAYQSKEEKAHDQDGREVTDLSAAVHSWEREFGDRQGSKDVLRLAYELEPADREQVARALSALASEGFRDVGDTDRTYAFSVSDGAKGRTRLNLALVIAHEKSDRSDRSSRNRIAAAIDDVHWIDARVDRALRTQGITPVSRYPIEFSSGPKGFTAALHAMQRGGVEITLSTKTNIEERPGRSGRYHQAVARREIATSDHKQLTAEGKIVGALMQSRQPRDFMHLLLSGPANIDRDQFILAGRDFLREQFFGHRYAYAVHNRNDLDKHPHLHVIVALRNASGKMLNPNIRDFTEWRTRFAEKARERGIAIDRQKRVERAGPPPVKRWEWEMFQRMGATAPTNVVEKVISKLRDTPKAPKLEEARKRFDQTQQSIGRVIQMLEGIAKDRSAPSTARELSHDLSIGLQREYRRLETAVREGQDPKRLKGEEHMLRSTPISAAQAKAAKETLVTTATSIAAKILNPADRLLFEQATSVITKVVGLQLDSRVSKDRARALHGNAKRFSDSLETKSAAGRDHVAEQGVINKSSNNRTLDASRIDRSNAEHTGPENNGSNRDRQKPQQRDREVPKSIKLRPPQDKDRERGR</sequence>
<feature type="compositionally biased region" description="Basic and acidic residues" evidence="1">
    <location>
        <begin position="645"/>
        <end position="676"/>
    </location>
</feature>
<dbReference type="Gene3D" id="3.30.930.30">
    <property type="match status" value="1"/>
</dbReference>
<organism evidence="3">
    <name type="scientific">Rhizobium sp. ZPR3</name>
    <dbReference type="NCBI Taxonomy" id="3158967"/>
    <lineage>
        <taxon>Bacteria</taxon>
        <taxon>Pseudomonadati</taxon>
        <taxon>Pseudomonadota</taxon>
        <taxon>Alphaproteobacteria</taxon>
        <taxon>Hyphomicrobiales</taxon>
        <taxon>Rhizobiaceae</taxon>
        <taxon>Rhizobium/Agrobacterium group</taxon>
        <taxon>Rhizobium</taxon>
    </lineage>
</organism>
<accession>A0AAU7S6G4</accession>
<dbReference type="EMBL" id="CP157964">
    <property type="protein sequence ID" value="XBT98018.1"/>
    <property type="molecule type" value="Genomic_DNA"/>
</dbReference>
<feature type="compositionally biased region" description="Basic and acidic residues" evidence="1">
    <location>
        <begin position="625"/>
        <end position="638"/>
    </location>
</feature>
<feature type="compositionally biased region" description="Basic and acidic residues" evidence="1">
    <location>
        <begin position="595"/>
        <end position="610"/>
    </location>
</feature>
<keyword evidence="3" id="KW-0614">Plasmid</keyword>